<dbReference type="AlphaFoldDB" id="A0AAW8FII0"/>
<comment type="caution">
    <text evidence="1">The sequence shown here is derived from an EMBL/GenBank/DDBJ whole genome shotgun (WGS) entry which is preliminary data.</text>
</comment>
<accession>A0AAW8FII0</accession>
<dbReference type="EMBL" id="JAUSZV010000005">
    <property type="protein sequence ID" value="MDQ0908830.1"/>
    <property type="molecule type" value="Genomic_DNA"/>
</dbReference>
<dbReference type="Proteomes" id="UP001234216">
    <property type="component" value="Unassembled WGS sequence"/>
</dbReference>
<dbReference type="RefSeq" id="WP_306986863.1">
    <property type="nucleotide sequence ID" value="NZ_JAUSZV010000005.1"/>
</dbReference>
<proteinExistence type="predicted"/>
<reference evidence="1" key="1">
    <citation type="submission" date="2023-07" db="EMBL/GenBank/DDBJ databases">
        <title>Comparative genomics of wheat-associated soil bacteria to identify genetic determinants of phenazine resistance.</title>
        <authorList>
            <person name="Mouncey N."/>
        </authorList>
    </citation>
    <scope>NUCLEOTIDE SEQUENCE</scope>
    <source>
        <strain evidence="1">V4I22</strain>
    </source>
</reference>
<dbReference type="Gene3D" id="1.10.357.10">
    <property type="entry name" value="Tetracycline Repressor, domain 2"/>
    <property type="match status" value="1"/>
</dbReference>
<evidence type="ECO:0000313" key="2">
    <source>
        <dbReference type="Proteomes" id="UP001234216"/>
    </source>
</evidence>
<organism evidence="1 2">
    <name type="scientific">Streptomyces canus</name>
    <dbReference type="NCBI Taxonomy" id="58343"/>
    <lineage>
        <taxon>Bacteria</taxon>
        <taxon>Bacillati</taxon>
        <taxon>Actinomycetota</taxon>
        <taxon>Actinomycetes</taxon>
        <taxon>Kitasatosporales</taxon>
        <taxon>Streptomycetaceae</taxon>
        <taxon>Streptomyces</taxon>
        <taxon>Streptomyces aurantiacus group</taxon>
    </lineage>
</organism>
<protein>
    <submittedName>
        <fullName evidence="1">Uncharacterized protein</fullName>
    </submittedName>
</protein>
<evidence type="ECO:0000313" key="1">
    <source>
        <dbReference type="EMBL" id="MDQ0908830.1"/>
    </source>
</evidence>
<name>A0AAW8FII0_9ACTN</name>
<gene>
    <name evidence="1" type="ORF">QFZ22_004815</name>
</gene>
<sequence length="84" mass="9073">MAGPFVDLAAVLDTRLGEGLCDTPSLRARHLEKQHSWRPALAEALADRAGSDRPPTIALEYWTASDGRRGLVTLLDEAFASLKG</sequence>